<dbReference type="InterPro" id="IPR029063">
    <property type="entry name" value="SAM-dependent_MTases_sf"/>
</dbReference>
<dbReference type="GO" id="GO:0008168">
    <property type="term" value="F:methyltransferase activity"/>
    <property type="evidence" value="ECO:0007669"/>
    <property type="project" value="UniProtKB-UniRule"/>
</dbReference>
<comment type="similarity">
    <text evidence="2 6">Belongs to the UPF0677 family.</text>
</comment>
<dbReference type="PANTHER" id="PTHR43619">
    <property type="entry name" value="S-ADENOSYL-L-METHIONINE-DEPENDENT METHYLTRANSFERASE YKTD-RELATED"/>
    <property type="match status" value="1"/>
</dbReference>
<gene>
    <name evidence="7" type="ORF">F5544_03245</name>
</gene>
<dbReference type="InterPro" id="IPR011610">
    <property type="entry name" value="SAM_mthyl_Trfase_ML2640-like"/>
</dbReference>
<keyword evidence="5 6" id="KW-0949">S-adenosyl-L-methionine</keyword>
<evidence type="ECO:0000313" key="7">
    <source>
        <dbReference type="EMBL" id="QIS08568.1"/>
    </source>
</evidence>
<accession>A0A6G9Y5P8</accession>
<evidence type="ECO:0000256" key="2">
    <source>
        <dbReference type="ARBA" id="ARBA00008138"/>
    </source>
</evidence>
<keyword evidence="8" id="KW-1185">Reference proteome</keyword>
<name>A0A6G9Y5P8_9NOCA</name>
<dbReference type="NCBIfam" id="TIGR00027">
    <property type="entry name" value="mthyl_TIGR00027"/>
    <property type="match status" value="1"/>
</dbReference>
<dbReference type="AlphaFoldDB" id="A0A6G9Y5P8"/>
<dbReference type="Gene3D" id="3.40.50.150">
    <property type="entry name" value="Vaccinia Virus protein VP39"/>
    <property type="match status" value="1"/>
</dbReference>
<dbReference type="SUPFAM" id="SSF53335">
    <property type="entry name" value="S-adenosyl-L-methionine-dependent methyltransferases"/>
    <property type="match status" value="1"/>
</dbReference>
<dbReference type="EC" id="2.1.1.-" evidence="6"/>
<dbReference type="InterPro" id="IPR007213">
    <property type="entry name" value="Ppm1/Ppm2/Tcmp"/>
</dbReference>
<dbReference type="PANTHER" id="PTHR43619:SF2">
    <property type="entry name" value="S-ADENOSYL-L-METHIONINE-DEPENDENT METHYLTRANSFERASES SUPERFAMILY PROTEIN"/>
    <property type="match status" value="1"/>
</dbReference>
<organism evidence="7 8">
    <name type="scientific">Nocardia arthritidis</name>
    <dbReference type="NCBI Taxonomy" id="228602"/>
    <lineage>
        <taxon>Bacteria</taxon>
        <taxon>Bacillati</taxon>
        <taxon>Actinomycetota</taxon>
        <taxon>Actinomycetes</taxon>
        <taxon>Mycobacteriales</taxon>
        <taxon>Nocardiaceae</taxon>
        <taxon>Nocardia</taxon>
    </lineage>
</organism>
<comment type="function">
    <text evidence="1 6">Exhibits S-adenosyl-L-methionine-dependent methyltransferase activity.</text>
</comment>
<evidence type="ECO:0000256" key="5">
    <source>
        <dbReference type="ARBA" id="ARBA00022691"/>
    </source>
</evidence>
<dbReference type="Proteomes" id="UP000503540">
    <property type="component" value="Chromosome"/>
</dbReference>
<evidence type="ECO:0000256" key="4">
    <source>
        <dbReference type="ARBA" id="ARBA00022679"/>
    </source>
</evidence>
<evidence type="ECO:0000256" key="3">
    <source>
        <dbReference type="ARBA" id="ARBA00022603"/>
    </source>
</evidence>
<dbReference type="Pfam" id="PF04072">
    <property type="entry name" value="LCM"/>
    <property type="match status" value="1"/>
</dbReference>
<protein>
    <recommendedName>
        <fullName evidence="6">S-adenosyl-L-methionine-dependent methyltransferase</fullName>
        <ecNumber evidence="6">2.1.1.-</ecNumber>
    </recommendedName>
</protein>
<evidence type="ECO:0000256" key="1">
    <source>
        <dbReference type="ARBA" id="ARBA00003907"/>
    </source>
</evidence>
<dbReference type="EMBL" id="CP046172">
    <property type="protein sequence ID" value="QIS08568.1"/>
    <property type="molecule type" value="Genomic_DNA"/>
</dbReference>
<keyword evidence="4 7" id="KW-0808">Transferase</keyword>
<reference evidence="7 8" key="1">
    <citation type="journal article" date="2019" name="ACS Chem. Biol.">
        <title>Identification and Mobilization of a Cryptic Antibiotic Biosynthesis Gene Locus from a Human-Pathogenic Nocardia Isolate.</title>
        <authorList>
            <person name="Herisse M."/>
            <person name="Ishida K."/>
            <person name="Porter J.L."/>
            <person name="Howden B."/>
            <person name="Hertweck C."/>
            <person name="Stinear T.P."/>
            <person name="Pidot S.J."/>
        </authorList>
    </citation>
    <scope>NUCLEOTIDE SEQUENCE [LARGE SCALE GENOMIC DNA]</scope>
    <source>
        <strain evidence="7 8">AUSMDU00012717</strain>
    </source>
</reference>
<sequence>MVRGLFPFLGFSAANLPVPNGGSSVRQVSVARNCRLGQPVSGYYARRMQSDSGRSGTAEVVAVLRAAAARDSVLRNPDRFAERLISPWYRWGLRISLVRAGLLWAAEQQAPGLYAYVTARTKYFDRVIVGEIRSGAEQVVILGAGADSRAQRLPELRSVAVYELDHPATAEWKQRRLRAAFGAVPAQVRYVPVDFGNQSLDDVLDAAEVARDRRTIFLWEGVAPYLTHAEVDVTLTAIARFRAGSGVVFDYWDQGAIDEPSRYPGAAEYLRRLAARGEPIRSGLDPKALADHLTAHGLKLVDNAGPRELDEYLTGSGRTSLSFCWMAHARVR</sequence>
<keyword evidence="3 6" id="KW-0489">Methyltransferase</keyword>
<dbReference type="KEGG" id="nah:F5544_03245"/>
<dbReference type="GO" id="GO:0032259">
    <property type="term" value="P:methylation"/>
    <property type="evidence" value="ECO:0007669"/>
    <property type="project" value="UniProtKB-KW"/>
</dbReference>
<proteinExistence type="inferred from homology"/>
<evidence type="ECO:0000256" key="6">
    <source>
        <dbReference type="RuleBase" id="RU362030"/>
    </source>
</evidence>
<evidence type="ECO:0000313" key="8">
    <source>
        <dbReference type="Proteomes" id="UP000503540"/>
    </source>
</evidence>